<feature type="transmembrane region" description="Helical" evidence="5">
    <location>
        <begin position="53"/>
        <end position="76"/>
    </location>
</feature>
<dbReference type="HOGENOM" id="CLU_620700_0_0_9"/>
<keyword evidence="3 5" id="KW-1133">Transmembrane helix</keyword>
<feature type="transmembrane region" description="Helical" evidence="5">
    <location>
        <begin position="233"/>
        <end position="255"/>
    </location>
</feature>
<evidence type="ECO:0000313" key="7">
    <source>
        <dbReference type="EMBL" id="ADY57271.1"/>
    </source>
</evidence>
<evidence type="ECO:0000259" key="6">
    <source>
        <dbReference type="Pfam" id="PF04932"/>
    </source>
</evidence>
<feature type="transmembrane region" description="Helical" evidence="5">
    <location>
        <begin position="396"/>
        <end position="412"/>
    </location>
</feature>
<evidence type="ECO:0000256" key="2">
    <source>
        <dbReference type="ARBA" id="ARBA00022692"/>
    </source>
</evidence>
<feature type="transmembrane region" description="Helical" evidence="5">
    <location>
        <begin position="88"/>
        <end position="109"/>
    </location>
</feature>
<keyword evidence="8" id="KW-1185">Reference proteome</keyword>
<keyword evidence="2 5" id="KW-0812">Transmembrane</keyword>
<dbReference type="Proteomes" id="UP000007488">
    <property type="component" value="Chromosome"/>
</dbReference>
<feature type="transmembrane region" description="Helical" evidence="5">
    <location>
        <begin position="261"/>
        <end position="279"/>
    </location>
</feature>
<evidence type="ECO:0000256" key="4">
    <source>
        <dbReference type="ARBA" id="ARBA00023136"/>
    </source>
</evidence>
<dbReference type="PANTHER" id="PTHR37422:SF13">
    <property type="entry name" value="LIPOPOLYSACCHARIDE BIOSYNTHESIS PROTEIN PA4999-RELATED"/>
    <property type="match status" value="1"/>
</dbReference>
<organism evidence="7 8">
    <name type="scientific">Syntrophobotulus glycolicus (strain DSM 8271 / FlGlyR)</name>
    <dbReference type="NCBI Taxonomy" id="645991"/>
    <lineage>
        <taxon>Bacteria</taxon>
        <taxon>Bacillati</taxon>
        <taxon>Bacillota</taxon>
        <taxon>Clostridia</taxon>
        <taxon>Eubacteriales</taxon>
        <taxon>Desulfitobacteriaceae</taxon>
        <taxon>Syntrophobotulus</taxon>
    </lineage>
</organism>
<name>F0SZV0_SYNGF</name>
<dbReference type="InterPro" id="IPR007016">
    <property type="entry name" value="O-antigen_ligase-rel_domated"/>
</dbReference>
<sequence length="442" mass="48571">MQWVLLIFTLMMLGWLGWKRPVWLVALLGVSIALEISSVFYPDLGILGTWLGGISGVSLTRFTSIAIILTALARIIGREGTWSRALKIVRSPVSIAFLVYLGLGILSLIYSHDRMETLGEVVRLLLLYFLFVGTAVIMDDRNILLPLRAVYITALVLAPLAFYEGLTGRLVWQGEHLLVEPVLRVNATFVDPNIFARFLILAIVANLVLQTFEKEREKKLLYSLSLPVLLGELALTSSRGGMLTLIVILAVALVLLPNRKAILGLGALGVFGSILFWAVKPEVLSRILALTQNLNDTSPQRLYLWKVGIAIFQDHPLIGTGLGTFQSVFLQEYAHYQTVAGATVSHTTILTIASELGIAGLLVLAGVFAALIFTVYKSYAQHGGYIDVFQAVPNQYLVAAGCFLWILTVFLSSQAEGRFFEDPVLWLAAAIIVVIGNRRSFI</sequence>
<reference evidence="8" key="2">
    <citation type="submission" date="2011-02" db="EMBL/GenBank/DDBJ databases">
        <title>The complete genome of Syntrophobotulus glycolicus DSM 8271.</title>
        <authorList>
            <person name="Lucas S."/>
            <person name="Copeland A."/>
            <person name="Lapidus A."/>
            <person name="Bruce D."/>
            <person name="Goodwin L."/>
            <person name="Pitluck S."/>
            <person name="Kyrpides N."/>
            <person name="Mavromatis K."/>
            <person name="Pagani I."/>
            <person name="Ivanova N."/>
            <person name="Mikhailova N."/>
            <person name="Chertkov O."/>
            <person name="Held B."/>
            <person name="Detter J.C."/>
            <person name="Tapia R."/>
            <person name="Han C."/>
            <person name="Land M."/>
            <person name="Hauser L."/>
            <person name="Markowitz V."/>
            <person name="Cheng J.-F."/>
            <person name="Hugenholtz P."/>
            <person name="Woyke T."/>
            <person name="Wu D."/>
            <person name="Spring S."/>
            <person name="Schroeder M."/>
            <person name="Brambilla E."/>
            <person name="Klenk H.-P."/>
            <person name="Eisen J.A."/>
        </authorList>
    </citation>
    <scope>NUCLEOTIDE SEQUENCE [LARGE SCALE GENOMIC DNA]</scope>
    <source>
        <strain evidence="8">DSM 8271 / FlGlyR</strain>
    </source>
</reference>
<dbReference type="EMBL" id="CP002547">
    <property type="protein sequence ID" value="ADY57271.1"/>
    <property type="molecule type" value="Genomic_DNA"/>
</dbReference>
<dbReference type="STRING" id="645991.Sgly_3002"/>
<dbReference type="PANTHER" id="PTHR37422">
    <property type="entry name" value="TEICHURONIC ACID BIOSYNTHESIS PROTEIN TUAE"/>
    <property type="match status" value="1"/>
</dbReference>
<accession>F0SZV0</accession>
<feature type="domain" description="O-antigen ligase-related" evidence="6">
    <location>
        <begin position="231"/>
        <end position="364"/>
    </location>
</feature>
<feature type="transmembrane region" description="Helical" evidence="5">
    <location>
        <begin position="121"/>
        <end position="138"/>
    </location>
</feature>
<dbReference type="GO" id="GO:0016020">
    <property type="term" value="C:membrane"/>
    <property type="evidence" value="ECO:0007669"/>
    <property type="project" value="UniProtKB-SubCell"/>
</dbReference>
<dbReference type="AlphaFoldDB" id="F0SZV0"/>
<dbReference type="KEGG" id="sgy:Sgly_3002"/>
<keyword evidence="4 5" id="KW-0472">Membrane</keyword>
<gene>
    <name evidence="7" type="ordered locus">Sgly_3002</name>
</gene>
<protein>
    <submittedName>
        <fullName evidence="7">O-antigen polymerase</fullName>
    </submittedName>
</protein>
<comment type="subcellular location">
    <subcellularLocation>
        <location evidence="1">Membrane</location>
        <topology evidence="1">Multi-pass membrane protein</topology>
    </subcellularLocation>
</comment>
<evidence type="ECO:0000256" key="5">
    <source>
        <dbReference type="SAM" id="Phobius"/>
    </source>
</evidence>
<dbReference type="RefSeq" id="WP_013626043.1">
    <property type="nucleotide sequence ID" value="NC_015172.1"/>
</dbReference>
<evidence type="ECO:0000313" key="8">
    <source>
        <dbReference type="Proteomes" id="UP000007488"/>
    </source>
</evidence>
<proteinExistence type="predicted"/>
<evidence type="ECO:0000256" key="1">
    <source>
        <dbReference type="ARBA" id="ARBA00004141"/>
    </source>
</evidence>
<reference evidence="7 8" key="1">
    <citation type="journal article" date="2011" name="Stand. Genomic Sci.">
        <title>Complete genome sequence of Syntrophobotulus glycolicus type strain (FlGlyR).</title>
        <authorList>
            <person name="Han C."/>
            <person name="Mwirichia R."/>
            <person name="Chertkov O."/>
            <person name="Held B."/>
            <person name="Lapidus A."/>
            <person name="Nolan M."/>
            <person name="Lucas S."/>
            <person name="Hammon N."/>
            <person name="Deshpande S."/>
            <person name="Cheng J.F."/>
            <person name="Tapia R."/>
            <person name="Goodwin L."/>
            <person name="Pitluck S."/>
            <person name="Huntemann M."/>
            <person name="Liolios K."/>
            <person name="Ivanova N."/>
            <person name="Pagani I."/>
            <person name="Mavromatis K."/>
            <person name="Ovchinikova G."/>
            <person name="Pati A."/>
            <person name="Chen A."/>
            <person name="Palaniappan K."/>
            <person name="Land M."/>
            <person name="Hauser L."/>
            <person name="Brambilla E.M."/>
            <person name="Rohde M."/>
            <person name="Spring S."/>
            <person name="Sikorski J."/>
            <person name="Goker M."/>
            <person name="Woyke T."/>
            <person name="Bristow J."/>
            <person name="Eisen J.A."/>
            <person name="Markowitz V."/>
            <person name="Hugenholtz P."/>
            <person name="Kyrpides N.C."/>
            <person name="Klenk H.P."/>
            <person name="Detter J.C."/>
        </authorList>
    </citation>
    <scope>NUCLEOTIDE SEQUENCE [LARGE SCALE GENOMIC DNA]</scope>
    <source>
        <strain evidence="8">DSM 8271 / FlGlyR</strain>
    </source>
</reference>
<feature type="transmembrane region" description="Helical" evidence="5">
    <location>
        <begin position="145"/>
        <end position="163"/>
    </location>
</feature>
<feature type="transmembrane region" description="Helical" evidence="5">
    <location>
        <begin position="424"/>
        <end position="441"/>
    </location>
</feature>
<dbReference type="Pfam" id="PF04932">
    <property type="entry name" value="Wzy_C"/>
    <property type="match status" value="1"/>
</dbReference>
<evidence type="ECO:0000256" key="3">
    <source>
        <dbReference type="ARBA" id="ARBA00022989"/>
    </source>
</evidence>
<dbReference type="eggNOG" id="COG3307">
    <property type="taxonomic scope" value="Bacteria"/>
</dbReference>
<feature type="transmembrane region" description="Helical" evidence="5">
    <location>
        <begin position="356"/>
        <end position="376"/>
    </location>
</feature>
<dbReference type="InterPro" id="IPR051533">
    <property type="entry name" value="WaaL-like"/>
</dbReference>
<feature type="transmembrane region" description="Helical" evidence="5">
    <location>
        <begin position="21"/>
        <end position="41"/>
    </location>
</feature>